<feature type="compositionally biased region" description="Polar residues" evidence="1">
    <location>
        <begin position="17"/>
        <end position="43"/>
    </location>
</feature>
<dbReference type="AlphaFoldDB" id="A0A427YTC2"/>
<comment type="caution">
    <text evidence="2">The sequence shown here is derived from an EMBL/GenBank/DDBJ whole genome shotgun (WGS) entry which is preliminary data.</text>
</comment>
<evidence type="ECO:0000313" key="3">
    <source>
        <dbReference type="Proteomes" id="UP000279259"/>
    </source>
</evidence>
<gene>
    <name evidence="2" type="ORF">EHS25_004201</name>
</gene>
<reference evidence="2 3" key="1">
    <citation type="submission" date="2018-11" db="EMBL/GenBank/DDBJ databases">
        <title>Genome sequence of Saitozyma podzolica DSM 27192.</title>
        <authorList>
            <person name="Aliyu H."/>
            <person name="Gorte O."/>
            <person name="Ochsenreither K."/>
        </authorList>
    </citation>
    <scope>NUCLEOTIDE SEQUENCE [LARGE SCALE GENOMIC DNA]</scope>
    <source>
        <strain evidence="2 3">DSM 27192</strain>
    </source>
</reference>
<keyword evidence="3" id="KW-1185">Reference proteome</keyword>
<evidence type="ECO:0000256" key="1">
    <source>
        <dbReference type="SAM" id="MobiDB-lite"/>
    </source>
</evidence>
<feature type="region of interest" description="Disordered" evidence="1">
    <location>
        <begin position="1"/>
        <end position="43"/>
    </location>
</feature>
<sequence>MGPWTHVSGGCAGLESHQASEGTNWLSSTAPGDSLSPPTRATQTSEITQLVLVPTWPGSRVKASAVFPLATTTYHLSPEARTPASGA</sequence>
<accession>A0A427YTC2</accession>
<dbReference type="Proteomes" id="UP000279259">
    <property type="component" value="Unassembled WGS sequence"/>
</dbReference>
<protein>
    <submittedName>
        <fullName evidence="2">Uncharacterized protein</fullName>
    </submittedName>
</protein>
<dbReference type="EMBL" id="RSCD01000002">
    <property type="protein sequence ID" value="RSH94398.1"/>
    <property type="molecule type" value="Genomic_DNA"/>
</dbReference>
<evidence type="ECO:0000313" key="2">
    <source>
        <dbReference type="EMBL" id="RSH94398.1"/>
    </source>
</evidence>
<name>A0A427YTC2_9TREE</name>
<organism evidence="2 3">
    <name type="scientific">Saitozyma podzolica</name>
    <dbReference type="NCBI Taxonomy" id="1890683"/>
    <lineage>
        <taxon>Eukaryota</taxon>
        <taxon>Fungi</taxon>
        <taxon>Dikarya</taxon>
        <taxon>Basidiomycota</taxon>
        <taxon>Agaricomycotina</taxon>
        <taxon>Tremellomycetes</taxon>
        <taxon>Tremellales</taxon>
        <taxon>Trimorphomycetaceae</taxon>
        <taxon>Saitozyma</taxon>
    </lineage>
</organism>
<proteinExistence type="predicted"/>